<dbReference type="OrthoDB" id="5912413at2759"/>
<reference evidence="1" key="1">
    <citation type="submission" date="2012-10" db="EMBL/GenBank/DDBJ databases">
        <title>Direct identification of alternative open reading frame translation products in human.</title>
        <authorList>
            <person name="Vanderperre B."/>
            <person name="Lucier J.-F."/>
            <person name="Motard J."/>
            <person name="Tremblay G."/>
            <person name="Vanderperre S."/>
            <person name="Wisztorski M."/>
            <person name="Salzet M."/>
            <person name="Boisvert F.-M."/>
            <person name="Roucou X."/>
        </authorList>
    </citation>
    <scope>NUCLEOTIDE SEQUENCE</scope>
</reference>
<sequence length="51" mass="6068">MLVLCLYECFNHFHGGRILYLCSCTILFFSARKSVMYEINQSHLFENKSLF</sequence>
<protein>
    <submittedName>
        <fullName evidence="1">Alternative protein ATP1B1</fullName>
    </submittedName>
</protein>
<dbReference type="ChiTaRS" id="ATP1B1">
    <property type="organism name" value="human"/>
</dbReference>
<name>L0R585_HUMAN</name>
<dbReference type="EMBL" id="HF547973">
    <property type="protein sequence ID" value="CCO13684.1"/>
    <property type="molecule type" value="Genomic_DNA"/>
</dbReference>
<gene>
    <name evidence="1" type="primary">ATP1B1</name>
</gene>
<dbReference type="AlphaFoldDB" id="L0R585"/>
<accession>L0R585</accession>
<proteinExistence type="predicted"/>
<organism evidence="1">
    <name type="scientific">Homo sapiens</name>
    <name type="common">Human</name>
    <dbReference type="NCBI Taxonomy" id="9606"/>
    <lineage>
        <taxon>Eukaryota</taxon>
        <taxon>Metazoa</taxon>
        <taxon>Chordata</taxon>
        <taxon>Craniata</taxon>
        <taxon>Vertebrata</taxon>
        <taxon>Euteleostomi</taxon>
        <taxon>Mammalia</taxon>
        <taxon>Eutheria</taxon>
        <taxon>Euarchontoglires</taxon>
        <taxon>Primates</taxon>
        <taxon>Haplorrhini</taxon>
        <taxon>Catarrhini</taxon>
        <taxon>Hominidae</taxon>
        <taxon>Homo</taxon>
    </lineage>
</organism>
<evidence type="ECO:0000313" key="1">
    <source>
        <dbReference type="EMBL" id="CCO13684.1"/>
    </source>
</evidence>